<keyword evidence="11" id="KW-1185">Reference proteome</keyword>
<reference evidence="11" key="1">
    <citation type="submission" date="2017-01" db="EMBL/GenBank/DDBJ databases">
        <authorList>
            <person name="Varghese N."/>
            <person name="Submissions S."/>
        </authorList>
    </citation>
    <scope>NUCLEOTIDE SEQUENCE [LARGE SCALE GENOMIC DNA]</scope>
    <source>
        <strain evidence="11">ATCC 700103</strain>
    </source>
</reference>
<evidence type="ECO:0000256" key="6">
    <source>
        <dbReference type="ARBA" id="ARBA00023136"/>
    </source>
</evidence>
<dbReference type="RefSeq" id="WP_076544086.1">
    <property type="nucleotide sequence ID" value="NZ_FTNC01000004.1"/>
</dbReference>
<dbReference type="InterPro" id="IPR036526">
    <property type="entry name" value="C-N_Hydrolase_sf"/>
</dbReference>
<keyword evidence="7 8" id="KW-0012">Acyltransferase</keyword>
<keyword evidence="4 8" id="KW-0812">Transmembrane</keyword>
<dbReference type="AlphaFoldDB" id="A0A1N6SJ25"/>
<evidence type="ECO:0000256" key="4">
    <source>
        <dbReference type="ARBA" id="ARBA00022692"/>
    </source>
</evidence>
<dbReference type="InterPro" id="IPR003010">
    <property type="entry name" value="C-N_Hydrolase"/>
</dbReference>
<dbReference type="Pfam" id="PF20154">
    <property type="entry name" value="LNT_N"/>
    <property type="match status" value="1"/>
</dbReference>
<dbReference type="GO" id="GO:0005886">
    <property type="term" value="C:plasma membrane"/>
    <property type="evidence" value="ECO:0007669"/>
    <property type="project" value="UniProtKB-SubCell"/>
</dbReference>
<evidence type="ECO:0000313" key="11">
    <source>
        <dbReference type="Proteomes" id="UP000185669"/>
    </source>
</evidence>
<name>A0A1N6SJ25_9FIRM</name>
<evidence type="ECO:0000313" key="10">
    <source>
        <dbReference type="EMBL" id="SIQ41054.1"/>
    </source>
</evidence>
<dbReference type="InterPro" id="IPR045378">
    <property type="entry name" value="LNT_N"/>
</dbReference>
<dbReference type="UniPathway" id="UPA00666"/>
<evidence type="ECO:0000256" key="1">
    <source>
        <dbReference type="ARBA" id="ARBA00004651"/>
    </source>
</evidence>
<dbReference type="PANTHER" id="PTHR38686:SF1">
    <property type="entry name" value="APOLIPOPROTEIN N-ACYLTRANSFERASE"/>
    <property type="match status" value="1"/>
</dbReference>
<dbReference type="Pfam" id="PF00795">
    <property type="entry name" value="CN_hydrolase"/>
    <property type="match status" value="1"/>
</dbReference>
<dbReference type="Gene3D" id="3.60.110.10">
    <property type="entry name" value="Carbon-nitrogen hydrolase"/>
    <property type="match status" value="1"/>
</dbReference>
<feature type="transmembrane region" description="Helical" evidence="8">
    <location>
        <begin position="20"/>
        <end position="41"/>
    </location>
</feature>
<dbReference type="PROSITE" id="PS50263">
    <property type="entry name" value="CN_HYDROLASE"/>
    <property type="match status" value="1"/>
</dbReference>
<feature type="domain" description="CN hydrolase" evidence="9">
    <location>
        <begin position="228"/>
        <end position="466"/>
    </location>
</feature>
<dbReference type="GO" id="GO:0016410">
    <property type="term" value="F:N-acyltransferase activity"/>
    <property type="evidence" value="ECO:0007669"/>
    <property type="project" value="UniProtKB-UniRule"/>
</dbReference>
<sequence>MGVILTILSAVLMTAANYYGHLYFLSWFAFLPFFYYIYIYSPEINYRKIFLRGWNLGFWILLLSANFLYYSIKLYTSAATITIILLLILLFLVLSLIYGLFFMLYFYLQQQLFAKRSLSAFFFAGCWTLFELVRHYLFFFFPIANPAYTQAEFLSFIQLADVGGTWLLTFILVFANGLIFQIIFQKKFKKAVILGFLLIFIFSFANYSEQSWGFSNNVDREKIEIGIITSEIAQQKKWSADQLQRNIELTLNAAPKLNRARLIIAPETNLTFDFEADHYYRQEFLARVAAELKTPIQIGSLASKDTGSGRYNSSYLISNKGKIISRYDKNLLLYFGETYPFIDLLNKYTSYSFSSLNAGEEKKIFEYQNLKWETVICSEILYPEYVRLNREEVDFIVNQTNEAWFRESQLLKNIMWQAAVFRAVENRIPVIKTGNKSYNGIIYPSGNYQRVDSRENYHILNLELQHVK</sequence>
<accession>A0A1N6SJ25</accession>
<dbReference type="EC" id="2.3.1.269" evidence="8"/>
<gene>
    <name evidence="8" type="primary">lnt</name>
    <name evidence="10" type="ORF">SAMN05421834_10456</name>
</gene>
<dbReference type="Proteomes" id="UP000185669">
    <property type="component" value="Unassembled WGS sequence"/>
</dbReference>
<evidence type="ECO:0000256" key="3">
    <source>
        <dbReference type="ARBA" id="ARBA00022679"/>
    </source>
</evidence>
<dbReference type="STRING" id="56779.SAMN05421834_10456"/>
<evidence type="ECO:0000259" key="9">
    <source>
        <dbReference type="PROSITE" id="PS50263"/>
    </source>
</evidence>
<dbReference type="PANTHER" id="PTHR38686">
    <property type="entry name" value="APOLIPOPROTEIN N-ACYLTRANSFERASE"/>
    <property type="match status" value="1"/>
</dbReference>
<comment type="pathway">
    <text evidence="8">Protein modification; lipoprotein biosynthesis (N-acyl transfer).</text>
</comment>
<comment type="subcellular location">
    <subcellularLocation>
        <location evidence="1 8">Cell membrane</location>
        <topology evidence="1 8">Multi-pass membrane protein</topology>
    </subcellularLocation>
</comment>
<keyword evidence="3 8" id="KW-0808">Transferase</keyword>
<evidence type="ECO:0000256" key="7">
    <source>
        <dbReference type="ARBA" id="ARBA00023315"/>
    </source>
</evidence>
<keyword evidence="10" id="KW-0449">Lipoprotein</keyword>
<feature type="transmembrane region" description="Helical" evidence="8">
    <location>
        <begin position="191"/>
        <end position="208"/>
    </location>
</feature>
<comment type="catalytic activity">
    <reaction evidence="8">
        <text>N-terminal S-1,2-diacyl-sn-glyceryl-L-cysteinyl-[lipoprotein] + a glycerophospholipid = N-acyl-S-1,2-diacyl-sn-glyceryl-L-cysteinyl-[lipoprotein] + a 2-acyl-sn-glycero-3-phospholipid + H(+)</text>
        <dbReference type="Rhea" id="RHEA:48228"/>
        <dbReference type="Rhea" id="RHEA-COMP:14681"/>
        <dbReference type="Rhea" id="RHEA-COMP:14684"/>
        <dbReference type="ChEBI" id="CHEBI:15378"/>
        <dbReference type="ChEBI" id="CHEBI:136912"/>
        <dbReference type="ChEBI" id="CHEBI:140656"/>
        <dbReference type="ChEBI" id="CHEBI:140657"/>
        <dbReference type="ChEBI" id="CHEBI:140660"/>
        <dbReference type="EC" id="2.3.1.269"/>
    </reaction>
</comment>
<keyword evidence="6 8" id="KW-0472">Membrane</keyword>
<feature type="transmembrane region" description="Helical" evidence="8">
    <location>
        <begin position="164"/>
        <end position="184"/>
    </location>
</feature>
<dbReference type="HAMAP" id="MF_01148">
    <property type="entry name" value="Lnt"/>
    <property type="match status" value="1"/>
</dbReference>
<comment type="similarity">
    <text evidence="8">Belongs to the CN hydrolase family. Apolipoprotein N-acyltransferase subfamily.</text>
</comment>
<keyword evidence="5 8" id="KW-1133">Transmembrane helix</keyword>
<feature type="transmembrane region" description="Helical" evidence="8">
    <location>
        <begin position="78"/>
        <end position="108"/>
    </location>
</feature>
<feature type="transmembrane region" description="Helical" evidence="8">
    <location>
        <begin position="120"/>
        <end position="144"/>
    </location>
</feature>
<dbReference type="InterPro" id="IPR004563">
    <property type="entry name" value="Apolipo_AcylTrfase"/>
</dbReference>
<evidence type="ECO:0000256" key="2">
    <source>
        <dbReference type="ARBA" id="ARBA00022475"/>
    </source>
</evidence>
<dbReference type="GO" id="GO:0042158">
    <property type="term" value="P:lipoprotein biosynthetic process"/>
    <property type="evidence" value="ECO:0007669"/>
    <property type="project" value="UniProtKB-UniRule"/>
</dbReference>
<dbReference type="NCBIfam" id="TIGR00546">
    <property type="entry name" value="lnt"/>
    <property type="match status" value="1"/>
</dbReference>
<organism evidence="10 11">
    <name type="scientific">Halanaerobium kushneri</name>
    <dbReference type="NCBI Taxonomy" id="56779"/>
    <lineage>
        <taxon>Bacteria</taxon>
        <taxon>Bacillati</taxon>
        <taxon>Bacillota</taxon>
        <taxon>Clostridia</taxon>
        <taxon>Halanaerobiales</taxon>
        <taxon>Halanaerobiaceae</taxon>
        <taxon>Halanaerobium</taxon>
    </lineage>
</organism>
<evidence type="ECO:0000256" key="8">
    <source>
        <dbReference type="HAMAP-Rule" id="MF_01148"/>
    </source>
</evidence>
<evidence type="ECO:0000256" key="5">
    <source>
        <dbReference type="ARBA" id="ARBA00022989"/>
    </source>
</evidence>
<proteinExistence type="inferred from homology"/>
<dbReference type="EMBL" id="FTNC01000004">
    <property type="protein sequence ID" value="SIQ41054.1"/>
    <property type="molecule type" value="Genomic_DNA"/>
</dbReference>
<dbReference type="OrthoDB" id="9811121at2"/>
<protein>
    <recommendedName>
        <fullName evidence="8">Apolipoprotein N-acyltransferase</fullName>
        <shortName evidence="8">ALP N-acyltransferase</shortName>
        <ecNumber evidence="8">2.3.1.269</ecNumber>
    </recommendedName>
</protein>
<dbReference type="SUPFAM" id="SSF56317">
    <property type="entry name" value="Carbon-nitrogen hydrolase"/>
    <property type="match status" value="1"/>
</dbReference>
<keyword evidence="2 8" id="KW-1003">Cell membrane</keyword>
<comment type="function">
    <text evidence="8">Catalyzes the phospholipid dependent N-acylation of the N-terminal cysteine of apolipoprotein, the last step in lipoprotein maturation.</text>
</comment>
<feature type="transmembrane region" description="Helical" evidence="8">
    <location>
        <begin position="53"/>
        <end position="72"/>
    </location>
</feature>